<evidence type="ECO:0000313" key="2">
    <source>
        <dbReference type="EMBL" id="SCZ87683.1"/>
    </source>
</evidence>
<dbReference type="InterPro" id="IPR018849">
    <property type="entry name" value="Urb2/Npa2_C"/>
</dbReference>
<evidence type="ECO:0000313" key="3">
    <source>
        <dbReference type="Proteomes" id="UP000249723"/>
    </source>
</evidence>
<gene>
    <name evidence="2" type="ORF">BZ3500_MVSOF-1268-A1-R1_CHR2-2G05149</name>
</gene>
<feature type="domain" description="Nucleolar 27S pre-rRNA processing Urb2/Npa2 C-terminal" evidence="1">
    <location>
        <begin position="50"/>
        <end position="176"/>
    </location>
</feature>
<dbReference type="EMBL" id="FMWP01000010">
    <property type="protein sequence ID" value="SCZ87683.1"/>
    <property type="molecule type" value="Genomic_DNA"/>
</dbReference>
<organism evidence="2 3">
    <name type="scientific">Microbotryum saponariae</name>
    <dbReference type="NCBI Taxonomy" id="289078"/>
    <lineage>
        <taxon>Eukaryota</taxon>
        <taxon>Fungi</taxon>
        <taxon>Dikarya</taxon>
        <taxon>Basidiomycota</taxon>
        <taxon>Pucciniomycotina</taxon>
        <taxon>Microbotryomycetes</taxon>
        <taxon>Microbotryales</taxon>
        <taxon>Microbotryaceae</taxon>
        <taxon>Microbotryum</taxon>
    </lineage>
</organism>
<dbReference type="OrthoDB" id="2527433at2759"/>
<keyword evidence="3" id="KW-1185">Reference proteome</keyword>
<dbReference type="AlphaFoldDB" id="A0A2X0KX84"/>
<dbReference type="Pfam" id="PF10441">
    <property type="entry name" value="Urb2"/>
    <property type="match status" value="1"/>
</dbReference>
<sequence>MLTALRRSGYGTTIGSDELDPLIPTEHMTLGKRAERTTAATFPFWVWYGELQTIGREHAKAIGRLLISLSTKTTTLTTSSLTMATKSKSTSSLVAPLSKHAPFLILIYLRASVHSTSPIPLTLRSELQGGWFEVMDAMGKWEREALMKGFLKDEEEAERAVLRRMWKAYEKERYRG</sequence>
<reference evidence="3" key="1">
    <citation type="submission" date="2016-10" db="EMBL/GenBank/DDBJ databases">
        <authorList>
            <person name="Jeantristanb JTB J.-T."/>
            <person name="Ricardo R."/>
        </authorList>
    </citation>
    <scope>NUCLEOTIDE SEQUENCE [LARGE SCALE GENOMIC DNA]</scope>
</reference>
<evidence type="ECO:0000259" key="1">
    <source>
        <dbReference type="Pfam" id="PF10441"/>
    </source>
</evidence>
<name>A0A2X0KX84_9BASI</name>
<proteinExistence type="predicted"/>
<protein>
    <submittedName>
        <fullName evidence="2">BZ3500_MvSof-1268-A1-R1_Chr2-2g05149 protein</fullName>
    </submittedName>
</protein>
<accession>A0A2X0KX84</accession>
<dbReference type="STRING" id="289078.A0A2X0KX84"/>
<dbReference type="Proteomes" id="UP000249723">
    <property type="component" value="Unassembled WGS sequence"/>
</dbReference>